<keyword evidence="7" id="KW-0540">Nuclease</keyword>
<dbReference type="Gene3D" id="3.40.50.300">
    <property type="entry name" value="P-loop containing nucleotide triphosphate hydrolases"/>
    <property type="match status" value="1"/>
</dbReference>
<evidence type="ECO:0000313" key="12">
    <source>
        <dbReference type="Proteomes" id="UP001330749"/>
    </source>
</evidence>
<dbReference type="InterPro" id="IPR027417">
    <property type="entry name" value="P-loop_NTPase"/>
</dbReference>
<feature type="coiled-coil region" evidence="8">
    <location>
        <begin position="245"/>
        <end position="272"/>
    </location>
</feature>
<reference evidence="11 12" key="1">
    <citation type="submission" date="2023-03" db="EMBL/GenBank/DDBJ databases">
        <title>Bacillus Genome Sequencing.</title>
        <authorList>
            <person name="Dunlap C."/>
        </authorList>
    </citation>
    <scope>NUCLEOTIDE SEQUENCE [LARGE SCALE GENOMIC DNA]</scope>
    <source>
        <strain evidence="11 12">B-14544</strain>
    </source>
</reference>
<dbReference type="SUPFAM" id="SSF160443">
    <property type="entry name" value="SMR domain-like"/>
    <property type="match status" value="1"/>
</dbReference>
<keyword evidence="8" id="KW-0175">Coiled coil</keyword>
<keyword evidence="12" id="KW-1185">Reference proteome</keyword>
<dbReference type="EMBL" id="JARMQG010000098">
    <property type="protein sequence ID" value="MED3562580.1"/>
    <property type="molecule type" value="Genomic_DNA"/>
</dbReference>
<dbReference type="Gene3D" id="3.30.1370.110">
    <property type="match status" value="1"/>
</dbReference>
<keyword evidence="3 7" id="KW-0378">Hydrolase</keyword>
<accession>A0ABU6NCY4</accession>
<dbReference type="PIRSF" id="PIRSF005814">
    <property type="entry name" value="MutS_YshD"/>
    <property type="match status" value="1"/>
</dbReference>
<evidence type="ECO:0000313" key="11">
    <source>
        <dbReference type="EMBL" id="MED3562580.1"/>
    </source>
</evidence>
<dbReference type="CDD" id="cd03280">
    <property type="entry name" value="ABC_MutS2"/>
    <property type="match status" value="1"/>
</dbReference>
<dbReference type="EC" id="3.1.-.-" evidence="7"/>
<comment type="similarity">
    <text evidence="7">Belongs to the DNA mismatch repair MutS family. MutS2 subfamily.</text>
</comment>
<dbReference type="SMART" id="SM00463">
    <property type="entry name" value="SMR"/>
    <property type="match status" value="1"/>
</dbReference>
<feature type="binding site" evidence="7">
    <location>
        <begin position="335"/>
        <end position="342"/>
    </location>
    <ligand>
        <name>ATP</name>
        <dbReference type="ChEBI" id="CHEBI:30616"/>
    </ligand>
</feature>
<feature type="region of interest" description="Disordered" evidence="9">
    <location>
        <begin position="621"/>
        <end position="641"/>
    </location>
</feature>
<dbReference type="PROSITE" id="PS00486">
    <property type="entry name" value="DNA_MISMATCH_REPAIR_2"/>
    <property type="match status" value="1"/>
</dbReference>
<keyword evidence="7 11" id="KW-0255">Endonuclease</keyword>
<evidence type="ECO:0000256" key="6">
    <source>
        <dbReference type="ARBA" id="ARBA00023125"/>
    </source>
</evidence>
<dbReference type="InterPro" id="IPR036187">
    <property type="entry name" value="DNA_mismatch_repair_MutS_sf"/>
</dbReference>
<dbReference type="Pfam" id="PF01713">
    <property type="entry name" value="Smr"/>
    <property type="match status" value="1"/>
</dbReference>
<comment type="function">
    <text evidence="7">Endonuclease that is involved in the suppression of homologous recombination and thus may have a key role in the control of bacterial genetic diversity.</text>
</comment>
<name>A0ABU6NCY4_9BACI</name>
<keyword evidence="5 7" id="KW-0694">RNA-binding</keyword>
<sequence>MQERTLKVLEFNKVKEQLIEHAASSLGIEKVKKLVPSTDFSEVVKLQAETDEATAVLRLKGNVPLSGIHDIRAHIKRSVIGGVLSPHELVQTASTIFTSRQMKRFIEEIADEKLDLPILEDLAQQITPLTNLEHAIKHAIDESGEVLDGASELLRSLRSQLRANEARIREKLESMIRSSSAQKMLSDAIVTIRNDRYVIPVKQEYRGHYGGIIHDQSSSGQTLFIEPQAIVQLNNQLQDIRVKEQLEIERILTELSANVAEHEAELKVMIEVLGKFDFIFAKARYGRQIKASMPIMNHEGRIRLFKARHPLIPIDEVVANDIVLGTDYSTIVITGPNTGGKTVTLKTLGLCSLMAQAGLQVPALDGSELTVFNAVFADIGDEQSIEQSLSTFSSHMVNIVDILNKVDYKSLVLFDELGAGTDPQEGAALAISILDEVHKRGARVIATTHYPELKAYGYNREGVLNASVEFDVETLSPTYKLLLGVPGRSNAFEISKRLGLNERVIEAARSYVSEDTNQIDKMIASLEESKRQAEKEHEEAHDYLKQAEKLHKDLQKQMIEFYENKDSLLEKAAEKAKDIVDDAKGEAEKIIRDLRKMRTEKHAEIKEHELIEAKKRLEEAAPEIKKSSKLTSPKSKKHTLKPGDEVKVLTFGQMGSLIEKSSSGEWQVQIGILKMKVKEKDLEYVGTPKQVDTKPMAIVRGRDFQVKLELDLRGERYEDALLKVEKYIDDALLSGYPRVSIIHGKGTGVLRQGVQEYLRNHRSVKNIRFGEAGEGGSGVTVVEFK</sequence>
<protein>
    <recommendedName>
        <fullName evidence="7">Endonuclease MutS2</fullName>
        <ecNumber evidence="7">3.1.-.-</ecNumber>
    </recommendedName>
    <alternativeName>
        <fullName evidence="7">Ribosome-associated protein quality control-upstream factor</fullName>
        <shortName evidence="7">RQC-upstream factor</shortName>
        <shortName evidence="7">RqcU</shortName>
        <ecNumber evidence="7">3.6.4.-</ecNumber>
    </alternativeName>
</protein>
<dbReference type="SUPFAM" id="SSF48334">
    <property type="entry name" value="DNA repair protein MutS, domain III"/>
    <property type="match status" value="1"/>
</dbReference>
<dbReference type="EC" id="3.6.4.-" evidence="7"/>
<evidence type="ECO:0000256" key="3">
    <source>
        <dbReference type="ARBA" id="ARBA00022801"/>
    </source>
</evidence>
<dbReference type="InterPro" id="IPR046893">
    <property type="entry name" value="MSSS"/>
</dbReference>
<dbReference type="InterPro" id="IPR007696">
    <property type="entry name" value="DNA_mismatch_repair_MutS_core"/>
</dbReference>
<dbReference type="PANTHER" id="PTHR48466:SF2">
    <property type="entry name" value="OS10G0509000 PROTEIN"/>
    <property type="match status" value="1"/>
</dbReference>
<dbReference type="Proteomes" id="UP001330749">
    <property type="component" value="Unassembled WGS sequence"/>
</dbReference>
<evidence type="ECO:0000256" key="4">
    <source>
        <dbReference type="ARBA" id="ARBA00022840"/>
    </source>
</evidence>
<feature type="coiled-coil region" evidence="8">
    <location>
        <begin position="516"/>
        <end position="600"/>
    </location>
</feature>
<evidence type="ECO:0000259" key="10">
    <source>
        <dbReference type="PROSITE" id="PS50828"/>
    </source>
</evidence>
<dbReference type="RefSeq" id="WP_327967516.1">
    <property type="nucleotide sequence ID" value="NZ_JARMQG010000098.1"/>
</dbReference>
<dbReference type="HAMAP" id="MF_00092">
    <property type="entry name" value="MutS2"/>
    <property type="match status" value="1"/>
</dbReference>
<gene>
    <name evidence="7" type="primary">mutS2</name>
    <name evidence="7" type="synonym">rqcU</name>
    <name evidence="11" type="ORF">P4447_08940</name>
</gene>
<dbReference type="InterPro" id="IPR002625">
    <property type="entry name" value="Smr_dom"/>
</dbReference>
<dbReference type="PROSITE" id="PS50828">
    <property type="entry name" value="SMR"/>
    <property type="match status" value="1"/>
</dbReference>
<comment type="function">
    <text evidence="7">Acts as a ribosome collision sensor, splitting the ribosome into its 2 subunits. Detects stalled/collided 70S ribosomes which it binds and splits by an ATP-hydrolysis driven conformational change. Acts upstream of the ribosome quality control system (RQC), a ribosome-associated complex that mediates the extraction of incompletely synthesized nascent chains from stalled ribosomes and their subsequent degradation. Probably generates substrates for RQC.</text>
</comment>
<comment type="subunit">
    <text evidence="7">Homodimer. Binds to stalled ribosomes, contacting rRNA.</text>
</comment>
<dbReference type="Pfam" id="PF20297">
    <property type="entry name" value="MSSS"/>
    <property type="match status" value="1"/>
</dbReference>
<dbReference type="InterPro" id="IPR005747">
    <property type="entry name" value="MutS2"/>
</dbReference>
<evidence type="ECO:0000256" key="9">
    <source>
        <dbReference type="SAM" id="MobiDB-lite"/>
    </source>
</evidence>
<dbReference type="NCBIfam" id="TIGR01069">
    <property type="entry name" value="mutS2"/>
    <property type="match status" value="1"/>
</dbReference>
<keyword evidence="2 7" id="KW-0547">Nucleotide-binding</keyword>
<evidence type="ECO:0000256" key="1">
    <source>
        <dbReference type="ARBA" id="ARBA00022730"/>
    </source>
</evidence>
<evidence type="ECO:0000256" key="5">
    <source>
        <dbReference type="ARBA" id="ARBA00022884"/>
    </source>
</evidence>
<keyword evidence="1 7" id="KW-0699">rRNA-binding</keyword>
<dbReference type="InterPro" id="IPR045076">
    <property type="entry name" value="MutS"/>
</dbReference>
<dbReference type="Pfam" id="PF00488">
    <property type="entry name" value="MutS_V"/>
    <property type="match status" value="1"/>
</dbReference>
<comment type="caution">
    <text evidence="11">The sequence shown here is derived from an EMBL/GenBank/DDBJ whole genome shotgun (WGS) entry which is preliminary data.</text>
</comment>
<evidence type="ECO:0000256" key="8">
    <source>
        <dbReference type="SAM" id="Coils"/>
    </source>
</evidence>
<dbReference type="InterPro" id="IPR036063">
    <property type="entry name" value="Smr_dom_sf"/>
</dbReference>
<dbReference type="PANTHER" id="PTHR48466">
    <property type="entry name" value="OS10G0509000 PROTEIN-RELATED"/>
    <property type="match status" value="1"/>
</dbReference>
<keyword evidence="6 7" id="KW-0238">DNA-binding</keyword>
<dbReference type="SMART" id="SM00534">
    <property type="entry name" value="MUTSac"/>
    <property type="match status" value="1"/>
</dbReference>
<organism evidence="11 12">
    <name type="scientific">Bacillus xiapuensis</name>
    <dbReference type="NCBI Taxonomy" id="2014075"/>
    <lineage>
        <taxon>Bacteria</taxon>
        <taxon>Bacillati</taxon>
        <taxon>Bacillota</taxon>
        <taxon>Bacilli</taxon>
        <taxon>Bacillales</taxon>
        <taxon>Bacillaceae</taxon>
        <taxon>Bacillus</taxon>
    </lineage>
</organism>
<keyword evidence="4 7" id="KW-0067">ATP-binding</keyword>
<proteinExistence type="inferred from homology"/>
<evidence type="ECO:0000256" key="7">
    <source>
        <dbReference type="HAMAP-Rule" id="MF_00092"/>
    </source>
</evidence>
<feature type="domain" description="Smr" evidence="10">
    <location>
        <begin position="710"/>
        <end position="785"/>
    </location>
</feature>
<dbReference type="InterPro" id="IPR000432">
    <property type="entry name" value="DNA_mismatch_repair_MutS_C"/>
</dbReference>
<dbReference type="SMART" id="SM00533">
    <property type="entry name" value="MUTSd"/>
    <property type="match status" value="1"/>
</dbReference>
<dbReference type="GO" id="GO:0004519">
    <property type="term" value="F:endonuclease activity"/>
    <property type="evidence" value="ECO:0007669"/>
    <property type="project" value="UniProtKB-KW"/>
</dbReference>
<dbReference type="SUPFAM" id="SSF52540">
    <property type="entry name" value="P-loop containing nucleoside triphosphate hydrolases"/>
    <property type="match status" value="1"/>
</dbReference>
<evidence type="ECO:0000256" key="2">
    <source>
        <dbReference type="ARBA" id="ARBA00022741"/>
    </source>
</evidence>